<evidence type="ECO:0000313" key="1">
    <source>
        <dbReference type="EMBL" id="MBA0851691.1"/>
    </source>
</evidence>
<name>A0A7J9KZ47_GOSSC</name>
<keyword evidence="2" id="KW-1185">Reference proteome</keyword>
<dbReference type="EMBL" id="JABFAF010000003">
    <property type="protein sequence ID" value="MBA0851691.1"/>
    <property type="molecule type" value="Genomic_DNA"/>
</dbReference>
<organism evidence="1 2">
    <name type="scientific">Gossypium schwendimanii</name>
    <name type="common">Cotton</name>
    <dbReference type="NCBI Taxonomy" id="34291"/>
    <lineage>
        <taxon>Eukaryota</taxon>
        <taxon>Viridiplantae</taxon>
        <taxon>Streptophyta</taxon>
        <taxon>Embryophyta</taxon>
        <taxon>Tracheophyta</taxon>
        <taxon>Spermatophyta</taxon>
        <taxon>Magnoliopsida</taxon>
        <taxon>eudicotyledons</taxon>
        <taxon>Gunneridae</taxon>
        <taxon>Pentapetalae</taxon>
        <taxon>rosids</taxon>
        <taxon>malvids</taxon>
        <taxon>Malvales</taxon>
        <taxon>Malvaceae</taxon>
        <taxon>Malvoideae</taxon>
        <taxon>Gossypium</taxon>
    </lineage>
</organism>
<gene>
    <name evidence="1" type="ORF">Goshw_024562</name>
</gene>
<accession>A0A7J9KZ47</accession>
<proteinExistence type="predicted"/>
<dbReference type="Proteomes" id="UP000593576">
    <property type="component" value="Unassembled WGS sequence"/>
</dbReference>
<sequence length="40" mass="5052">MVPHFQIRKKIFLMEVKNFLLHLLMLPYYWEKTYRLLALN</sequence>
<evidence type="ECO:0000313" key="2">
    <source>
        <dbReference type="Proteomes" id="UP000593576"/>
    </source>
</evidence>
<dbReference type="AlphaFoldDB" id="A0A7J9KZ47"/>
<comment type="caution">
    <text evidence="1">The sequence shown here is derived from an EMBL/GenBank/DDBJ whole genome shotgun (WGS) entry which is preliminary data.</text>
</comment>
<dbReference type="OrthoDB" id="618098at2759"/>
<reference evidence="1 2" key="1">
    <citation type="journal article" date="2019" name="Genome Biol. Evol.">
        <title>Insights into the evolution of the New World diploid cottons (Gossypium, subgenus Houzingenia) based on genome sequencing.</title>
        <authorList>
            <person name="Grover C.E."/>
            <person name="Arick M.A. 2nd"/>
            <person name="Thrash A."/>
            <person name="Conover J.L."/>
            <person name="Sanders W.S."/>
            <person name="Peterson D.G."/>
            <person name="Frelichowski J.E."/>
            <person name="Scheffler J.A."/>
            <person name="Scheffler B.E."/>
            <person name="Wendel J.F."/>
        </authorList>
    </citation>
    <scope>NUCLEOTIDE SEQUENCE [LARGE SCALE GENOMIC DNA]</scope>
    <source>
        <strain evidence="1">1</strain>
        <tissue evidence="1">Leaf</tissue>
    </source>
</reference>
<protein>
    <submittedName>
        <fullName evidence="1">Uncharacterized protein</fullName>
    </submittedName>
</protein>